<dbReference type="SMART" id="SM00116">
    <property type="entry name" value="CBS"/>
    <property type="match status" value="2"/>
</dbReference>
<keyword evidence="1 2" id="KW-0129">CBS domain</keyword>
<dbReference type="Pfam" id="PF00571">
    <property type="entry name" value="CBS"/>
    <property type="match status" value="2"/>
</dbReference>
<protein>
    <submittedName>
        <fullName evidence="4">CBS domain-containing protein</fullName>
    </submittedName>
</protein>
<dbReference type="AlphaFoldDB" id="A0A1M6D7D4"/>
<dbReference type="Gene3D" id="3.10.580.10">
    <property type="entry name" value="CBS-domain"/>
    <property type="match status" value="1"/>
</dbReference>
<sequence>MKAKDIMNRRIITVKEEMTVDETARILLENKISGVPVVDDQNQVIGIVSETDLIYREKHLHIPSFISILDGVIFLESTKELEHQVRKMAAYKVRDVMTRKVLTIQEDTELEDIVDIIVEKRINRLPVVDQEGKLVGIVTRSDILRHII</sequence>
<dbReference type="Proteomes" id="UP000184536">
    <property type="component" value="Unassembled WGS sequence"/>
</dbReference>
<gene>
    <name evidence="4" type="ORF">SAMN02745975_00405</name>
</gene>
<dbReference type="PROSITE" id="PS51371">
    <property type="entry name" value="CBS"/>
    <property type="match status" value="2"/>
</dbReference>
<dbReference type="CDD" id="cd04586">
    <property type="entry name" value="CBS_pair_BON_assoc"/>
    <property type="match status" value="1"/>
</dbReference>
<dbReference type="InterPro" id="IPR046342">
    <property type="entry name" value="CBS_dom_sf"/>
</dbReference>
<dbReference type="SUPFAM" id="SSF54631">
    <property type="entry name" value="CBS-domain pair"/>
    <property type="match status" value="1"/>
</dbReference>
<dbReference type="EMBL" id="FQZV01000005">
    <property type="protein sequence ID" value="SHI69142.1"/>
    <property type="molecule type" value="Genomic_DNA"/>
</dbReference>
<feature type="domain" description="CBS" evidence="3">
    <location>
        <begin position="7"/>
        <end position="64"/>
    </location>
</feature>
<dbReference type="RefSeq" id="WP_110939699.1">
    <property type="nucleotide sequence ID" value="NZ_FQZV01000005.1"/>
</dbReference>
<dbReference type="InterPro" id="IPR000644">
    <property type="entry name" value="CBS_dom"/>
</dbReference>
<dbReference type="PANTHER" id="PTHR43080:SF26">
    <property type="entry name" value="REGULATORY PROTEIN"/>
    <property type="match status" value="1"/>
</dbReference>
<reference evidence="5" key="1">
    <citation type="submission" date="2016-11" db="EMBL/GenBank/DDBJ databases">
        <authorList>
            <person name="Varghese N."/>
            <person name="Submissions S."/>
        </authorList>
    </citation>
    <scope>NUCLEOTIDE SEQUENCE [LARGE SCALE GENOMIC DNA]</scope>
    <source>
        <strain evidence="5">DSM 17957</strain>
    </source>
</reference>
<dbReference type="OrthoDB" id="9790355at2"/>
<proteinExistence type="predicted"/>
<feature type="domain" description="CBS" evidence="3">
    <location>
        <begin position="97"/>
        <end position="148"/>
    </location>
</feature>
<evidence type="ECO:0000256" key="2">
    <source>
        <dbReference type="PROSITE-ProRule" id="PRU00703"/>
    </source>
</evidence>
<organism evidence="4 5">
    <name type="scientific">Geosporobacter subterraneus DSM 17957</name>
    <dbReference type="NCBI Taxonomy" id="1121919"/>
    <lineage>
        <taxon>Bacteria</taxon>
        <taxon>Bacillati</taxon>
        <taxon>Bacillota</taxon>
        <taxon>Clostridia</taxon>
        <taxon>Peptostreptococcales</taxon>
        <taxon>Thermotaleaceae</taxon>
        <taxon>Geosporobacter</taxon>
    </lineage>
</organism>
<evidence type="ECO:0000256" key="1">
    <source>
        <dbReference type="ARBA" id="ARBA00023122"/>
    </source>
</evidence>
<name>A0A1M6D7D4_9FIRM</name>
<accession>A0A1M6D7D4</accession>
<dbReference type="PANTHER" id="PTHR43080">
    <property type="entry name" value="CBS DOMAIN-CONTAINING PROTEIN CBSX3, MITOCHONDRIAL"/>
    <property type="match status" value="1"/>
</dbReference>
<evidence type="ECO:0000259" key="3">
    <source>
        <dbReference type="PROSITE" id="PS51371"/>
    </source>
</evidence>
<evidence type="ECO:0000313" key="4">
    <source>
        <dbReference type="EMBL" id="SHI69142.1"/>
    </source>
</evidence>
<dbReference type="InterPro" id="IPR051257">
    <property type="entry name" value="Diverse_CBS-Domain"/>
</dbReference>
<dbReference type="STRING" id="1121919.SAMN02745975_00405"/>
<evidence type="ECO:0000313" key="5">
    <source>
        <dbReference type="Proteomes" id="UP000184536"/>
    </source>
</evidence>
<keyword evidence="5" id="KW-1185">Reference proteome</keyword>